<feature type="transmembrane region" description="Helical" evidence="1">
    <location>
        <begin position="21"/>
        <end position="37"/>
    </location>
</feature>
<sequence>MVFFDCGRDLSDGEYHGRWECAYCVLICGYLIVDSLWDMCSPHTYYTGIVVSCLVVIVFVVCFLALLIALMVDLFSCIRCKCQVDSQSEDQERGGGSQQHMFTADDMSNTGGTTDCSSNINNDVTFVMPSAPPPEPSAPPPPYTLYDPNPMSCTSGDVTLAYQPYVVGCKV</sequence>
<organism evidence="2 3">
    <name type="scientific">Ehrlichia ruminantium</name>
    <name type="common">heartwater rickettsia</name>
    <name type="synonym">Cowdria ruminantium</name>
    <dbReference type="NCBI Taxonomy" id="779"/>
    <lineage>
        <taxon>Bacteria</taxon>
        <taxon>Pseudomonadati</taxon>
        <taxon>Pseudomonadota</taxon>
        <taxon>Alphaproteobacteria</taxon>
        <taxon>Rickettsiales</taxon>
        <taxon>Anaplasmataceae</taxon>
        <taxon>Ehrlichia</taxon>
    </lineage>
</organism>
<reference evidence="3" key="1">
    <citation type="submission" date="2016-05" db="EMBL/GenBank/DDBJ databases">
        <title>Draft genome sequences of four strains of Ehrlichia ruminantium, a tick-borne pathogen of ruminants, isolated from Zimbabwe, The Gambia and Ghana.</title>
        <authorList>
            <person name="Nakao R."/>
            <person name="Jongejan F."/>
            <person name="Sugimoto C."/>
        </authorList>
    </citation>
    <scope>NUCLEOTIDE SEQUENCE [LARGE SCALE GENOMIC DNA]</scope>
    <source>
        <strain evidence="3">Pokoase 417</strain>
    </source>
</reference>
<comment type="caution">
    <text evidence="2">The sequence shown here is derived from an EMBL/GenBank/DDBJ whole genome shotgun (WGS) entry which is preliminary data.</text>
</comment>
<feature type="transmembrane region" description="Helical" evidence="1">
    <location>
        <begin position="49"/>
        <end position="72"/>
    </location>
</feature>
<gene>
    <name evidence="2" type="ORF">EHRUM3_10190</name>
</gene>
<evidence type="ECO:0000256" key="1">
    <source>
        <dbReference type="SAM" id="Phobius"/>
    </source>
</evidence>
<keyword evidence="1" id="KW-1133">Transmembrane helix</keyword>
<keyword evidence="1" id="KW-0812">Transmembrane</keyword>
<proteinExistence type="predicted"/>
<protein>
    <submittedName>
        <fullName evidence="2">Uncharacterized protein</fullName>
    </submittedName>
</protein>
<dbReference type="EMBL" id="BDDM01000318">
    <property type="protein sequence ID" value="GAT78789.1"/>
    <property type="molecule type" value="Genomic_DNA"/>
</dbReference>
<dbReference type="RefSeq" id="WP_065433840.1">
    <property type="nucleotide sequence ID" value="NZ_BDDM01000318.1"/>
</dbReference>
<evidence type="ECO:0000313" key="3">
    <source>
        <dbReference type="Proteomes" id="UP000092731"/>
    </source>
</evidence>
<dbReference type="AlphaFoldDB" id="A0A170TDP2"/>
<evidence type="ECO:0000313" key="2">
    <source>
        <dbReference type="EMBL" id="GAT78789.1"/>
    </source>
</evidence>
<name>A0A170TDP2_EHRRU</name>
<accession>A0A170TDP2</accession>
<dbReference type="Proteomes" id="UP000092731">
    <property type="component" value="Unassembled WGS sequence"/>
</dbReference>
<keyword evidence="1" id="KW-0472">Membrane</keyword>